<sequence>MPVLHGDAVDEGLLDELLELRRELGPVAGDLLAEEDGGELADVGGLGGTEVVNEGGDHLGVLSEALDLVLCLTAGVVVGHEELNQQELQRLRHLSLVLRIERWREWEALRMDVHLDIMFHHGKKFQKDENGMTIYSPNKKTCVGDIDVDTLDIFWVRNYYKELRYDRIGECWWHIPGRSLDSGLRALNCDDELREMCFMGKKNDVLVDVYFEHAVSTPKILDENEIVVYVEGDHDDLREVSDEADNEPLQDKIPKKTNIPTAPADETPFTNNNEPTHNTSPP</sequence>
<dbReference type="EMBL" id="SDMP01000020">
    <property type="protein sequence ID" value="RYQ82842.1"/>
    <property type="molecule type" value="Genomic_DNA"/>
</dbReference>
<comment type="caution">
    <text evidence="3">The sequence shown here is derived from an EMBL/GenBank/DDBJ whole genome shotgun (WGS) entry which is preliminary data.</text>
</comment>
<gene>
    <name evidence="3" type="ORF">Ahy_B10g101402</name>
</gene>
<evidence type="ECO:0000313" key="3">
    <source>
        <dbReference type="EMBL" id="RYQ82842.1"/>
    </source>
</evidence>
<protein>
    <recommendedName>
        <fullName evidence="2">PB1-like domain-containing protein</fullName>
    </recommendedName>
</protein>
<evidence type="ECO:0000256" key="1">
    <source>
        <dbReference type="SAM" id="MobiDB-lite"/>
    </source>
</evidence>
<feature type="domain" description="PB1-like" evidence="2">
    <location>
        <begin position="111"/>
        <end position="213"/>
    </location>
</feature>
<feature type="compositionally biased region" description="Polar residues" evidence="1">
    <location>
        <begin position="268"/>
        <end position="282"/>
    </location>
</feature>
<name>A0A444WZR2_ARAHY</name>
<reference evidence="3 4" key="1">
    <citation type="submission" date="2019-01" db="EMBL/GenBank/DDBJ databases">
        <title>Sequencing of cultivated peanut Arachis hypogaea provides insights into genome evolution and oil improvement.</title>
        <authorList>
            <person name="Chen X."/>
        </authorList>
    </citation>
    <scope>NUCLEOTIDE SEQUENCE [LARGE SCALE GENOMIC DNA]</scope>
    <source>
        <strain evidence="4">cv. Fuhuasheng</strain>
        <tissue evidence="3">Leaves</tissue>
    </source>
</reference>
<evidence type="ECO:0000313" key="4">
    <source>
        <dbReference type="Proteomes" id="UP000289738"/>
    </source>
</evidence>
<accession>A0A444WZR2</accession>
<organism evidence="3 4">
    <name type="scientific">Arachis hypogaea</name>
    <name type="common">Peanut</name>
    <dbReference type="NCBI Taxonomy" id="3818"/>
    <lineage>
        <taxon>Eukaryota</taxon>
        <taxon>Viridiplantae</taxon>
        <taxon>Streptophyta</taxon>
        <taxon>Embryophyta</taxon>
        <taxon>Tracheophyta</taxon>
        <taxon>Spermatophyta</taxon>
        <taxon>Magnoliopsida</taxon>
        <taxon>eudicotyledons</taxon>
        <taxon>Gunneridae</taxon>
        <taxon>Pentapetalae</taxon>
        <taxon>rosids</taxon>
        <taxon>fabids</taxon>
        <taxon>Fabales</taxon>
        <taxon>Fabaceae</taxon>
        <taxon>Papilionoideae</taxon>
        <taxon>50 kb inversion clade</taxon>
        <taxon>dalbergioids sensu lato</taxon>
        <taxon>Dalbergieae</taxon>
        <taxon>Pterocarpus clade</taxon>
        <taxon>Arachis</taxon>
    </lineage>
</organism>
<feature type="region of interest" description="Disordered" evidence="1">
    <location>
        <begin position="237"/>
        <end position="282"/>
    </location>
</feature>
<dbReference type="AlphaFoldDB" id="A0A444WZR2"/>
<dbReference type="Pfam" id="PF26130">
    <property type="entry name" value="PB1-like"/>
    <property type="match status" value="1"/>
</dbReference>
<dbReference type="InterPro" id="IPR058594">
    <property type="entry name" value="PB1-like_dom_pln"/>
</dbReference>
<evidence type="ECO:0000259" key="2">
    <source>
        <dbReference type="Pfam" id="PF26130"/>
    </source>
</evidence>
<dbReference type="Proteomes" id="UP000289738">
    <property type="component" value="Chromosome B10"/>
</dbReference>
<proteinExistence type="predicted"/>
<keyword evidence="4" id="KW-1185">Reference proteome</keyword>